<dbReference type="Proteomes" id="UP000008635">
    <property type="component" value="Chromosome"/>
</dbReference>
<feature type="signal peptide" evidence="1">
    <location>
        <begin position="1"/>
        <end position="28"/>
    </location>
</feature>
<protein>
    <recommendedName>
        <fullName evidence="4">DUF3299 domain-containing protein</fullName>
    </recommendedName>
</protein>
<proteinExistence type="predicted"/>
<dbReference type="AlphaFoldDB" id="E8U889"/>
<evidence type="ECO:0000256" key="1">
    <source>
        <dbReference type="SAM" id="SignalP"/>
    </source>
</evidence>
<dbReference type="EMBL" id="CP002454">
    <property type="protein sequence ID" value="ADV67278.1"/>
    <property type="molecule type" value="Genomic_DNA"/>
</dbReference>
<dbReference type="eggNOG" id="ENOG50301ES">
    <property type="taxonomic scope" value="Bacteria"/>
</dbReference>
<accession>E8U889</accession>
<gene>
    <name evidence="2" type="ordered locus">Deima_1629</name>
</gene>
<reference evidence="3" key="2">
    <citation type="submission" date="2011-01" db="EMBL/GenBank/DDBJ databases">
        <title>The complete genome of Deinococcus maricopensis DSM 21211.</title>
        <authorList>
            <consortium name="US DOE Joint Genome Institute (JGI-PGF)"/>
            <person name="Lucas S."/>
            <person name="Copeland A."/>
            <person name="Lapidus A."/>
            <person name="Goodwin L."/>
            <person name="Pitluck S."/>
            <person name="Kyrpides N."/>
            <person name="Mavromatis K."/>
            <person name="Pagani I."/>
            <person name="Ivanova N."/>
            <person name="Ovchinnikova G."/>
            <person name="Zeytun A."/>
            <person name="Detter J.C."/>
            <person name="Han C."/>
            <person name="Land M."/>
            <person name="Hauser L."/>
            <person name="Markowitz V."/>
            <person name="Cheng J.-F."/>
            <person name="Hugenholtz P."/>
            <person name="Woyke T."/>
            <person name="Wu D."/>
            <person name="Pukall R."/>
            <person name="Gehrich-Schroeter G."/>
            <person name="Brambilla E."/>
            <person name="Klenk H.-P."/>
            <person name="Eisen J.A."/>
        </authorList>
    </citation>
    <scope>NUCLEOTIDE SEQUENCE [LARGE SCALE GENOMIC DNA]</scope>
    <source>
        <strain evidence="3">DSM 21211 / LMG 22137 / NRRL B-23946 / LB-34</strain>
    </source>
</reference>
<feature type="chain" id="PRO_5003228464" description="DUF3299 domain-containing protein" evidence="1">
    <location>
        <begin position="29"/>
        <end position="153"/>
    </location>
</feature>
<evidence type="ECO:0000313" key="2">
    <source>
        <dbReference type="EMBL" id="ADV67278.1"/>
    </source>
</evidence>
<dbReference type="KEGG" id="dmr:Deima_1629"/>
<sequence length="153" mass="16727" precursor="true">MTIPWNHTAMRLPALLLATLALTAPLSAARAQAILKFSELYSKVTIRGIEFSPKLKALSGQKVDITGFMAPPLKPKLDFFVLTKQPMSTCPFCSSSADWPPDIVLVIMPNGKTLDPSTGPIRVRGRLEVGVKRDDETGFVSLVRVYADQVTDL</sequence>
<keyword evidence="3" id="KW-1185">Reference proteome</keyword>
<evidence type="ECO:0000313" key="3">
    <source>
        <dbReference type="Proteomes" id="UP000008635"/>
    </source>
</evidence>
<evidence type="ECO:0008006" key="4">
    <source>
        <dbReference type="Google" id="ProtNLM"/>
    </source>
</evidence>
<dbReference type="Gene3D" id="2.40.50.870">
    <property type="entry name" value="Protein of unknown function (DUF3299)"/>
    <property type="match status" value="1"/>
</dbReference>
<dbReference type="STRING" id="709986.Deima_1629"/>
<name>E8U889_DEIML</name>
<reference evidence="2 3" key="1">
    <citation type="journal article" date="2011" name="Stand. Genomic Sci.">
        <title>Complete genome sequence of Deinococcus maricopensis type strain (LB-34).</title>
        <authorList>
            <person name="Pukall R."/>
            <person name="Zeytun A."/>
            <person name="Lucas S."/>
            <person name="Lapidus A."/>
            <person name="Hammon N."/>
            <person name="Deshpande S."/>
            <person name="Nolan M."/>
            <person name="Cheng J.F."/>
            <person name="Pitluck S."/>
            <person name="Liolios K."/>
            <person name="Pagani I."/>
            <person name="Mikhailova N."/>
            <person name="Ivanova N."/>
            <person name="Mavromatis K."/>
            <person name="Pati A."/>
            <person name="Tapia R."/>
            <person name="Han C."/>
            <person name="Goodwin L."/>
            <person name="Chen A."/>
            <person name="Palaniappan K."/>
            <person name="Land M."/>
            <person name="Hauser L."/>
            <person name="Chang Y.J."/>
            <person name="Jeffries C.D."/>
            <person name="Brambilla E.M."/>
            <person name="Rohde M."/>
            <person name="Goker M."/>
            <person name="Detter J.C."/>
            <person name="Woyke T."/>
            <person name="Bristow J."/>
            <person name="Eisen J.A."/>
            <person name="Markowitz V."/>
            <person name="Hugenholtz P."/>
            <person name="Kyrpides N.C."/>
            <person name="Klenk H.P."/>
        </authorList>
    </citation>
    <scope>NUCLEOTIDE SEQUENCE [LARGE SCALE GENOMIC DNA]</scope>
    <source>
        <strain evidence="3">DSM 21211 / LMG 22137 / NRRL B-23946 / LB-34</strain>
    </source>
</reference>
<keyword evidence="1" id="KW-0732">Signal</keyword>
<organism evidence="2 3">
    <name type="scientific">Deinococcus maricopensis (strain DSM 21211 / LMG 22137 / NRRL B-23946 / LB-34)</name>
    <dbReference type="NCBI Taxonomy" id="709986"/>
    <lineage>
        <taxon>Bacteria</taxon>
        <taxon>Thermotogati</taxon>
        <taxon>Deinococcota</taxon>
        <taxon>Deinococci</taxon>
        <taxon>Deinococcales</taxon>
        <taxon>Deinococcaceae</taxon>
        <taxon>Deinococcus</taxon>
    </lineage>
</organism>
<dbReference type="HOGENOM" id="CLU_113618_0_0_0"/>